<dbReference type="GeneID" id="64974982"/>
<feature type="region of interest" description="Disordered" evidence="6">
    <location>
        <begin position="1"/>
        <end position="48"/>
    </location>
</feature>
<feature type="compositionally biased region" description="Basic and acidic residues" evidence="6">
    <location>
        <begin position="1"/>
        <end position="17"/>
    </location>
</feature>
<reference evidence="9" key="2">
    <citation type="submission" date="2021-02" db="EMBL/GenBank/DDBJ databases">
        <title>Aspergillus puulaauensis MK2 genome sequence.</title>
        <authorList>
            <person name="Futagami T."/>
            <person name="Mori K."/>
            <person name="Kadooka C."/>
            <person name="Tanaka T."/>
        </authorList>
    </citation>
    <scope>NUCLEOTIDE SEQUENCE</scope>
    <source>
        <strain evidence="9">MK2</strain>
    </source>
</reference>
<protein>
    <recommendedName>
        <fullName evidence="8">Major facilitator superfamily (MFS) profile domain-containing protein</fullName>
    </recommendedName>
</protein>
<feature type="compositionally biased region" description="Polar residues" evidence="6">
    <location>
        <begin position="20"/>
        <end position="34"/>
    </location>
</feature>
<keyword evidence="3 7" id="KW-0812">Transmembrane</keyword>
<feature type="transmembrane region" description="Helical" evidence="7">
    <location>
        <begin position="68"/>
        <end position="87"/>
    </location>
</feature>
<comment type="similarity">
    <text evidence="2">Belongs to the major facilitator superfamily.</text>
</comment>
<dbReference type="InterPro" id="IPR036259">
    <property type="entry name" value="MFS_trans_sf"/>
</dbReference>
<evidence type="ECO:0000256" key="3">
    <source>
        <dbReference type="ARBA" id="ARBA00022692"/>
    </source>
</evidence>
<name>A0A7R7XPH5_9EURO</name>
<reference evidence="9" key="1">
    <citation type="submission" date="2021-01" db="EMBL/GenBank/DDBJ databases">
        <authorList>
            <consortium name="Aspergillus puulaauensis MK2 genome sequencing consortium"/>
            <person name="Kazuki M."/>
            <person name="Futagami T."/>
        </authorList>
    </citation>
    <scope>NUCLEOTIDE SEQUENCE</scope>
    <source>
        <strain evidence="9">MK2</strain>
    </source>
</reference>
<dbReference type="Proteomes" id="UP000654913">
    <property type="component" value="Chromosome 4"/>
</dbReference>
<dbReference type="KEGG" id="apuu:APUU_41421S"/>
<comment type="subcellular location">
    <subcellularLocation>
        <location evidence="1">Cell membrane</location>
        <topology evidence="1">Multi-pass membrane protein</topology>
    </subcellularLocation>
</comment>
<evidence type="ECO:0000259" key="8">
    <source>
        <dbReference type="PROSITE" id="PS50850"/>
    </source>
</evidence>
<dbReference type="InterPro" id="IPR011701">
    <property type="entry name" value="MFS"/>
</dbReference>
<feature type="transmembrane region" description="Helical" evidence="7">
    <location>
        <begin position="333"/>
        <end position="354"/>
    </location>
</feature>
<dbReference type="OrthoDB" id="5141738at2759"/>
<evidence type="ECO:0000256" key="2">
    <source>
        <dbReference type="ARBA" id="ARBA00008335"/>
    </source>
</evidence>
<feature type="transmembrane region" description="Helical" evidence="7">
    <location>
        <begin position="224"/>
        <end position="243"/>
    </location>
</feature>
<feature type="domain" description="Major facilitator superfamily (MFS) profile" evidence="8">
    <location>
        <begin position="70"/>
        <end position="494"/>
    </location>
</feature>
<evidence type="ECO:0000256" key="7">
    <source>
        <dbReference type="SAM" id="Phobius"/>
    </source>
</evidence>
<feature type="transmembrane region" description="Helical" evidence="7">
    <location>
        <begin position="107"/>
        <end position="125"/>
    </location>
</feature>
<dbReference type="Pfam" id="PF07690">
    <property type="entry name" value="MFS_1"/>
    <property type="match status" value="1"/>
</dbReference>
<feature type="transmembrane region" description="Helical" evidence="7">
    <location>
        <begin position="162"/>
        <end position="184"/>
    </location>
</feature>
<dbReference type="FunFam" id="1.20.1250.20:FF:000082">
    <property type="entry name" value="MFS multidrug transporter, putative"/>
    <property type="match status" value="1"/>
</dbReference>
<proteinExistence type="inferred from homology"/>
<feature type="transmembrane region" description="Helical" evidence="7">
    <location>
        <begin position="470"/>
        <end position="491"/>
    </location>
</feature>
<dbReference type="GO" id="GO:0005886">
    <property type="term" value="C:plasma membrane"/>
    <property type="evidence" value="ECO:0007669"/>
    <property type="project" value="UniProtKB-SubCell"/>
</dbReference>
<keyword evidence="4 7" id="KW-1133">Transmembrane helix</keyword>
<feature type="compositionally biased region" description="Pro residues" evidence="6">
    <location>
        <begin position="36"/>
        <end position="46"/>
    </location>
</feature>
<dbReference type="AlphaFoldDB" id="A0A7R7XPH5"/>
<keyword evidence="5 7" id="KW-0472">Membrane</keyword>
<dbReference type="SUPFAM" id="SSF103473">
    <property type="entry name" value="MFS general substrate transporter"/>
    <property type="match status" value="1"/>
</dbReference>
<feature type="transmembrane region" description="Helical" evidence="7">
    <location>
        <begin position="137"/>
        <end position="156"/>
    </location>
</feature>
<feature type="transmembrane region" description="Helical" evidence="7">
    <location>
        <begin position="294"/>
        <end position="313"/>
    </location>
</feature>
<accession>A0A7R7XPH5</accession>
<keyword evidence="10" id="KW-1185">Reference proteome</keyword>
<dbReference type="GO" id="GO:0022857">
    <property type="term" value="F:transmembrane transporter activity"/>
    <property type="evidence" value="ECO:0007669"/>
    <property type="project" value="InterPro"/>
</dbReference>
<evidence type="ECO:0000256" key="6">
    <source>
        <dbReference type="SAM" id="MobiDB-lite"/>
    </source>
</evidence>
<dbReference type="EMBL" id="AP024446">
    <property type="protein sequence ID" value="BCS24977.1"/>
    <property type="molecule type" value="Genomic_DNA"/>
</dbReference>
<dbReference type="CDD" id="cd17323">
    <property type="entry name" value="MFS_Tpo1_MDR_like"/>
    <property type="match status" value="1"/>
</dbReference>
<dbReference type="PANTHER" id="PTHR23502">
    <property type="entry name" value="MAJOR FACILITATOR SUPERFAMILY"/>
    <property type="match status" value="1"/>
</dbReference>
<gene>
    <name evidence="9" type="ORF">APUU_41421S</name>
</gene>
<dbReference type="PANTHER" id="PTHR23502:SF74">
    <property type="entry name" value="MAJOR FACILITATOR SUPERFAMILY (MFS) PROFILE DOMAIN-CONTAINING PROTEIN"/>
    <property type="match status" value="1"/>
</dbReference>
<evidence type="ECO:0000256" key="4">
    <source>
        <dbReference type="ARBA" id="ARBA00022989"/>
    </source>
</evidence>
<dbReference type="InterPro" id="IPR020846">
    <property type="entry name" value="MFS_dom"/>
</dbReference>
<sequence>MEDEKGGQVISRPEKAPGEGSNSGTSGSVAATSYPTPTPPPTPIPPTVITFKDCPKQSPYNWPLSKKLYVVFFTLLSVMNSGISSSLPSNAVPYIMEDFNMKDNGQGSLPTGMFLVGYVVGPLIWSPLSETIGRRPVLLYTFIGFFVFTLACALAPGWSTLVFFRFVCGCMAASPQTVIGGAYADIFEARPRGRAMTFYMAAASFGPVLGPIISGFASEHGWRWTFWADLILAGVTLAGLVFLPESFGPVILKRHAAELSKMSGTEITAPVSKVDTNLATIFLRPLYMLIFEPIILFTSIYVGVVYALVFFFFQAYPIIFPEVYGFSIKMTSLAFLPLGIGAASTALVAISWDLKYESAKSRNKTWFLPFSPELHRLPVSCIGGLAIAISLFWLAWTATPTIHWIAPVMAGLLFGFGYQSIFTSLLVYVTDAYNIYSASALASSVILRSMLGAALPVAAKPMYRDLGVGWATTVVGFVSVACLPIPYVLLWKGRWVRERSRFCQMLVKEGVGDGVGSGGGVQDRTGEE</sequence>
<evidence type="ECO:0000256" key="5">
    <source>
        <dbReference type="ARBA" id="ARBA00023136"/>
    </source>
</evidence>
<dbReference type="Gene3D" id="1.20.1250.20">
    <property type="entry name" value="MFS general substrate transporter like domains"/>
    <property type="match status" value="1"/>
</dbReference>
<dbReference type="RefSeq" id="XP_041557171.1">
    <property type="nucleotide sequence ID" value="XM_041704602.1"/>
</dbReference>
<organism evidence="9 10">
    <name type="scientific">Aspergillus puulaauensis</name>
    <dbReference type="NCBI Taxonomy" id="1220207"/>
    <lineage>
        <taxon>Eukaryota</taxon>
        <taxon>Fungi</taxon>
        <taxon>Dikarya</taxon>
        <taxon>Ascomycota</taxon>
        <taxon>Pezizomycotina</taxon>
        <taxon>Eurotiomycetes</taxon>
        <taxon>Eurotiomycetidae</taxon>
        <taxon>Eurotiales</taxon>
        <taxon>Aspergillaceae</taxon>
        <taxon>Aspergillus</taxon>
    </lineage>
</organism>
<feature type="transmembrane region" description="Helical" evidence="7">
    <location>
        <begin position="196"/>
        <end position="218"/>
    </location>
</feature>
<evidence type="ECO:0000313" key="10">
    <source>
        <dbReference type="Proteomes" id="UP000654913"/>
    </source>
</evidence>
<evidence type="ECO:0000256" key="1">
    <source>
        <dbReference type="ARBA" id="ARBA00004651"/>
    </source>
</evidence>
<feature type="transmembrane region" description="Helical" evidence="7">
    <location>
        <begin position="435"/>
        <end position="458"/>
    </location>
</feature>
<dbReference type="PROSITE" id="PS50850">
    <property type="entry name" value="MFS"/>
    <property type="match status" value="1"/>
</dbReference>
<feature type="transmembrane region" description="Helical" evidence="7">
    <location>
        <begin position="402"/>
        <end position="428"/>
    </location>
</feature>
<evidence type="ECO:0000313" key="9">
    <source>
        <dbReference type="EMBL" id="BCS24977.1"/>
    </source>
</evidence>
<feature type="transmembrane region" description="Helical" evidence="7">
    <location>
        <begin position="374"/>
        <end position="396"/>
    </location>
</feature>